<dbReference type="HOGENOM" id="CLU_2883504_0_0_5"/>
<gene>
    <name evidence="2" type="ORF">USDA257_c27340</name>
</gene>
<dbReference type="Proteomes" id="UP000006180">
    <property type="component" value="Chromosome"/>
</dbReference>
<dbReference type="STRING" id="1185652.USDA257_c27340"/>
<dbReference type="EMBL" id="CP003563">
    <property type="protein sequence ID" value="AFL51306.1"/>
    <property type="molecule type" value="Genomic_DNA"/>
</dbReference>
<sequence>MDMRAIAEILTYWRQVVFAGMACRFAGLQSLHPALPRLASSVQSEAGKSDGRVTPRKHYNRQS</sequence>
<dbReference type="PATRIC" id="fig|1185652.3.peg.2833"/>
<proteinExistence type="predicted"/>
<evidence type="ECO:0000256" key="1">
    <source>
        <dbReference type="SAM" id="MobiDB-lite"/>
    </source>
</evidence>
<dbReference type="KEGG" id="sfd:USDA257_c27340"/>
<accession>I3X600</accession>
<protein>
    <submittedName>
        <fullName evidence="2">Uncharacterized protein</fullName>
    </submittedName>
</protein>
<feature type="region of interest" description="Disordered" evidence="1">
    <location>
        <begin position="41"/>
        <end position="63"/>
    </location>
</feature>
<organism evidence="2 3">
    <name type="scientific">Sinorhizobium fredii (strain USDA 257)</name>
    <dbReference type="NCBI Taxonomy" id="1185652"/>
    <lineage>
        <taxon>Bacteria</taxon>
        <taxon>Pseudomonadati</taxon>
        <taxon>Pseudomonadota</taxon>
        <taxon>Alphaproteobacteria</taxon>
        <taxon>Hyphomicrobiales</taxon>
        <taxon>Rhizobiaceae</taxon>
        <taxon>Sinorhizobium/Ensifer group</taxon>
        <taxon>Sinorhizobium</taxon>
    </lineage>
</organism>
<evidence type="ECO:0000313" key="2">
    <source>
        <dbReference type="EMBL" id="AFL51306.1"/>
    </source>
</evidence>
<dbReference type="AlphaFoldDB" id="I3X600"/>
<feature type="compositionally biased region" description="Basic residues" evidence="1">
    <location>
        <begin position="54"/>
        <end position="63"/>
    </location>
</feature>
<reference evidence="2 3" key="1">
    <citation type="journal article" date="2012" name="J. Bacteriol.">
        <title>Complete genome sequence of the broad-host-range strain Sinorhizobium fredii USDA257.</title>
        <authorList>
            <person name="Schuldes J."/>
            <person name="Rodriguez Orbegoso M."/>
            <person name="Schmeisser C."/>
            <person name="Krishnan H.B."/>
            <person name="Daniel R."/>
            <person name="Streit W.R."/>
        </authorList>
    </citation>
    <scope>NUCLEOTIDE SEQUENCE [LARGE SCALE GENOMIC DNA]</scope>
    <source>
        <strain evidence="2 3">USDA 257</strain>
    </source>
</reference>
<name>I3X600_SINF2</name>
<evidence type="ECO:0000313" key="3">
    <source>
        <dbReference type="Proteomes" id="UP000006180"/>
    </source>
</evidence>